<keyword evidence="2" id="KW-0378">Hydrolase</keyword>
<dbReference type="SUPFAM" id="SSF56219">
    <property type="entry name" value="DNase I-like"/>
    <property type="match status" value="1"/>
</dbReference>
<dbReference type="PANTHER" id="PTHR14859:SF15">
    <property type="entry name" value="ENDONUCLEASE_EXONUCLEASE_PHOSPHATASE DOMAIN-CONTAINING PROTEIN"/>
    <property type="match status" value="1"/>
</dbReference>
<dbReference type="AlphaFoldDB" id="A0A410H2Z5"/>
<dbReference type="GO" id="GO:0016020">
    <property type="term" value="C:membrane"/>
    <property type="evidence" value="ECO:0007669"/>
    <property type="project" value="GOC"/>
</dbReference>
<dbReference type="InterPro" id="IPR036691">
    <property type="entry name" value="Endo/exonu/phosph_ase_sf"/>
</dbReference>
<dbReference type="EMBL" id="CP035033">
    <property type="protein sequence ID" value="QAB15299.1"/>
    <property type="molecule type" value="Genomic_DNA"/>
</dbReference>
<name>A0A410H2Z5_9GAMM</name>
<accession>A0A410H2Z5</accession>
<feature type="domain" description="Endonuclease/exonuclease/phosphatase" evidence="1">
    <location>
        <begin position="6"/>
        <end position="219"/>
    </location>
</feature>
<dbReference type="GO" id="GO:0006506">
    <property type="term" value="P:GPI anchor biosynthetic process"/>
    <property type="evidence" value="ECO:0007669"/>
    <property type="project" value="TreeGrafter"/>
</dbReference>
<dbReference type="Gene3D" id="3.60.10.10">
    <property type="entry name" value="Endonuclease/exonuclease/phosphatase"/>
    <property type="match status" value="1"/>
</dbReference>
<keyword evidence="3" id="KW-1185">Reference proteome</keyword>
<organism evidence="2 3">
    <name type="scientific">Hydrogenovibrio thermophilus</name>
    <dbReference type="NCBI Taxonomy" id="265883"/>
    <lineage>
        <taxon>Bacteria</taxon>
        <taxon>Pseudomonadati</taxon>
        <taxon>Pseudomonadota</taxon>
        <taxon>Gammaproteobacteria</taxon>
        <taxon>Thiotrichales</taxon>
        <taxon>Piscirickettsiaceae</taxon>
        <taxon>Hydrogenovibrio</taxon>
    </lineage>
</organism>
<dbReference type="InterPro" id="IPR051916">
    <property type="entry name" value="GPI-anchor_lipid_remodeler"/>
</dbReference>
<protein>
    <submittedName>
        <fullName evidence="2">Endonuclease</fullName>
    </submittedName>
</protein>
<dbReference type="RefSeq" id="WP_128384822.1">
    <property type="nucleotide sequence ID" value="NZ_CP035033.1"/>
</dbReference>
<evidence type="ECO:0000313" key="3">
    <source>
        <dbReference type="Proteomes" id="UP000285478"/>
    </source>
</evidence>
<dbReference type="PANTHER" id="PTHR14859">
    <property type="entry name" value="CALCOFLUOR WHITE HYPERSENSITIVE PROTEIN PRECURSOR"/>
    <property type="match status" value="1"/>
</dbReference>
<dbReference type="Proteomes" id="UP000285478">
    <property type="component" value="Chromosome"/>
</dbReference>
<evidence type="ECO:0000313" key="2">
    <source>
        <dbReference type="EMBL" id="QAB15299.1"/>
    </source>
</evidence>
<evidence type="ECO:0000259" key="1">
    <source>
        <dbReference type="Pfam" id="PF03372"/>
    </source>
</evidence>
<dbReference type="KEGG" id="htr:EPV75_06265"/>
<reference evidence="2 3" key="1">
    <citation type="journal article" date="2018" name="Environ. Microbiol.">
        <title>Genomes of ubiquitous marine and hypersaline Hydrogenovibrio, Thiomicrorhabdus and Thiomicrospira spp. encode a diversity of mechanisms to sustain chemolithoautotrophy in heterogeneous environments.</title>
        <authorList>
            <person name="Scott K.M."/>
            <person name="Williams J."/>
            <person name="Porter C.M.B."/>
            <person name="Russel S."/>
            <person name="Harmer T.L."/>
            <person name="Paul J.H."/>
            <person name="Antonen K.M."/>
            <person name="Bridges M.K."/>
            <person name="Camper G.J."/>
            <person name="Campla C.K."/>
            <person name="Casella L.G."/>
            <person name="Chase E."/>
            <person name="Conrad J.W."/>
            <person name="Cruz M.C."/>
            <person name="Dunlap D.S."/>
            <person name="Duran L."/>
            <person name="Fahsbender E.M."/>
            <person name="Goldsmith D.B."/>
            <person name="Keeley R.F."/>
            <person name="Kondoff M.R."/>
            <person name="Kussy B.I."/>
            <person name="Lane M.K."/>
            <person name="Lawler S."/>
            <person name="Leigh B.A."/>
            <person name="Lewis C."/>
            <person name="Lostal L.M."/>
            <person name="Marking D."/>
            <person name="Mancera P.A."/>
            <person name="McClenthan E.C."/>
            <person name="McIntyre E.A."/>
            <person name="Mine J.A."/>
            <person name="Modi S."/>
            <person name="Moore B.D."/>
            <person name="Morgan W.A."/>
            <person name="Nelson K.M."/>
            <person name="Nguyen K.N."/>
            <person name="Ogburn N."/>
            <person name="Parrino D.G."/>
            <person name="Pedapudi A.D."/>
            <person name="Pelham R.P."/>
            <person name="Preece A.M."/>
            <person name="Rampersad E.A."/>
            <person name="Richardson J.C."/>
            <person name="Rodgers C.M."/>
            <person name="Schaffer B.L."/>
            <person name="Sheridan N.E."/>
            <person name="Solone M.R."/>
            <person name="Staley Z.R."/>
            <person name="Tabuchi M."/>
            <person name="Waide R.J."/>
            <person name="Wanjugi P.W."/>
            <person name="Young S."/>
            <person name="Clum A."/>
            <person name="Daum C."/>
            <person name="Huntemann M."/>
            <person name="Ivanova N."/>
            <person name="Kyrpides N."/>
            <person name="Mikhailova N."/>
            <person name="Palaniappan K."/>
            <person name="Pillay M."/>
            <person name="Reddy T.B.K."/>
            <person name="Shapiro N."/>
            <person name="Stamatis D."/>
            <person name="Varghese N."/>
            <person name="Woyke T."/>
            <person name="Boden R."/>
            <person name="Freyermuth S.K."/>
            <person name="Kerfeld C.A."/>
        </authorList>
    </citation>
    <scope>NUCLEOTIDE SEQUENCE [LARGE SCALE GENOMIC DNA]</scope>
    <source>
        <strain evidence="2 3">JR-2</strain>
    </source>
</reference>
<dbReference type="GO" id="GO:0004519">
    <property type="term" value="F:endonuclease activity"/>
    <property type="evidence" value="ECO:0007669"/>
    <property type="project" value="UniProtKB-KW"/>
</dbReference>
<dbReference type="Pfam" id="PF03372">
    <property type="entry name" value="Exo_endo_phos"/>
    <property type="match status" value="1"/>
</dbReference>
<keyword evidence="2" id="KW-0255">Endonuclease</keyword>
<dbReference type="InterPro" id="IPR005135">
    <property type="entry name" value="Endo/exonuclease/phosphatase"/>
</dbReference>
<gene>
    <name evidence="2" type="ORF">EPV75_06265</name>
</gene>
<keyword evidence="2" id="KW-0540">Nuclease</keyword>
<proteinExistence type="predicted"/>
<sequence>MNIKLVSWNLHRCIGHDGQQSVERCAAVLQEINADLIILQEVESCPGHEFDALNHLAQATQCTALAGNTMKLGDSDYGNAVLTRLPYEDVRSHDLSVTGREPRKAMDVSFTLDGIRLQLVATHLGLRPSERREQVERLLTIFNDNAHDVVILAGDLNEWWLWGRPLRALHSRFPDTPFRRTWPTKLPMLSLDRIWAAPRPVLKSLNTHRSPLAKQASDHLPLVAELDLNAAL</sequence>